<dbReference type="Gene3D" id="1.20.1280.50">
    <property type="match status" value="1"/>
</dbReference>
<reference evidence="2" key="1">
    <citation type="submission" date="2023-08" db="EMBL/GenBank/DDBJ databases">
        <title>A de novo genome assembly of Solanum verrucosum Schlechtendal, a Mexican diploid species geographically isolated from the other diploid A-genome species in potato relatives.</title>
        <authorList>
            <person name="Hosaka K."/>
        </authorList>
    </citation>
    <scope>NUCLEOTIDE SEQUENCE</scope>
    <source>
        <tissue evidence="2">Young leaves</tissue>
    </source>
</reference>
<organism evidence="2 3">
    <name type="scientific">Solanum verrucosum</name>
    <dbReference type="NCBI Taxonomy" id="315347"/>
    <lineage>
        <taxon>Eukaryota</taxon>
        <taxon>Viridiplantae</taxon>
        <taxon>Streptophyta</taxon>
        <taxon>Embryophyta</taxon>
        <taxon>Tracheophyta</taxon>
        <taxon>Spermatophyta</taxon>
        <taxon>Magnoliopsida</taxon>
        <taxon>eudicotyledons</taxon>
        <taxon>Gunneridae</taxon>
        <taxon>Pentapetalae</taxon>
        <taxon>asterids</taxon>
        <taxon>lamiids</taxon>
        <taxon>Solanales</taxon>
        <taxon>Solanaceae</taxon>
        <taxon>Solanoideae</taxon>
        <taxon>Solaneae</taxon>
        <taxon>Solanum</taxon>
    </lineage>
</organism>
<dbReference type="CDD" id="cd22157">
    <property type="entry name" value="F-box_AtFBW1-like"/>
    <property type="match status" value="1"/>
</dbReference>
<accession>A0AAF0T433</accession>
<dbReference type="EMBL" id="CP133612">
    <property type="protein sequence ID" value="WMV06967.1"/>
    <property type="molecule type" value="Genomic_DNA"/>
</dbReference>
<name>A0AAF0T433_SOLVR</name>
<dbReference type="InterPro" id="IPR001810">
    <property type="entry name" value="F-box_dom"/>
</dbReference>
<dbReference type="Proteomes" id="UP001234989">
    <property type="component" value="Chromosome 1"/>
</dbReference>
<dbReference type="PANTHER" id="PTHR31672">
    <property type="entry name" value="BNACNNG10540D PROTEIN"/>
    <property type="match status" value="1"/>
</dbReference>
<dbReference type="InterPro" id="IPR050796">
    <property type="entry name" value="SCF_F-box_component"/>
</dbReference>
<keyword evidence="3" id="KW-1185">Reference proteome</keyword>
<dbReference type="Pfam" id="PF00646">
    <property type="entry name" value="F-box"/>
    <property type="match status" value="1"/>
</dbReference>
<dbReference type="AlphaFoldDB" id="A0AAF0T433"/>
<feature type="domain" description="F-box" evidence="1">
    <location>
        <begin position="7"/>
        <end position="54"/>
    </location>
</feature>
<proteinExistence type="predicted"/>
<dbReference type="InterPro" id="IPR036047">
    <property type="entry name" value="F-box-like_dom_sf"/>
</dbReference>
<gene>
    <name evidence="2" type="ORF">MTR67_000352</name>
</gene>
<dbReference type="SUPFAM" id="SSF81383">
    <property type="entry name" value="F-box domain"/>
    <property type="match status" value="1"/>
</dbReference>
<dbReference type="PANTHER" id="PTHR31672:SF13">
    <property type="entry name" value="F-BOX PROTEIN CPR30-LIKE"/>
    <property type="match status" value="1"/>
</dbReference>
<evidence type="ECO:0000313" key="2">
    <source>
        <dbReference type="EMBL" id="WMV06967.1"/>
    </source>
</evidence>
<dbReference type="PROSITE" id="PS50181">
    <property type="entry name" value="FBOX"/>
    <property type="match status" value="1"/>
</dbReference>
<sequence>MKLLRGGCNRIELPDLIIFRILSYLPLRSLFKFKCVCKLWSTLFLHPTFLYFRSKHSPFAHFLSEDAKFLTKLRFDNPETCWDFTTICFSSHFLSLEKKMITSSQTVMYRILSLQLCDALPIPSPQNPSLCITLEFVSITSNPYGGSVKLISVYEDGNNNLGYEILSLDIHVPYRCWRAIDNVLPLPRDGQMMNSIQLFFRRGVAYCIRFVETTEEIDDIQIDIIDMVNETYIGRTIFPRERFMNTTLHLMDWNGRLSFAQLVKDELHVLKLDDHTKLKWAQTKRIIKLHCLKSYHKVDLITFHACDVSTLVFIRLDKKDKRFLCYYNINTGELNTRDMHVTGSENTNDDAELVAYYITQIGFYKAGL</sequence>
<dbReference type="SMART" id="SM00256">
    <property type="entry name" value="FBOX"/>
    <property type="match status" value="1"/>
</dbReference>
<evidence type="ECO:0000313" key="3">
    <source>
        <dbReference type="Proteomes" id="UP001234989"/>
    </source>
</evidence>
<protein>
    <recommendedName>
        <fullName evidence="1">F-box domain-containing protein</fullName>
    </recommendedName>
</protein>
<evidence type="ECO:0000259" key="1">
    <source>
        <dbReference type="PROSITE" id="PS50181"/>
    </source>
</evidence>